<dbReference type="SMART" id="SM00827">
    <property type="entry name" value="PKS_AT"/>
    <property type="match status" value="1"/>
</dbReference>
<evidence type="ECO:0000313" key="5">
    <source>
        <dbReference type="Proteomes" id="UP000076962"/>
    </source>
</evidence>
<comment type="caution">
    <text evidence="4">The sequence shown here is derived from an EMBL/GenBank/DDBJ whole genome shotgun (WGS) entry which is preliminary data.</text>
</comment>
<dbReference type="GO" id="GO:0004312">
    <property type="term" value="F:fatty acid synthase activity"/>
    <property type="evidence" value="ECO:0007669"/>
    <property type="project" value="TreeGrafter"/>
</dbReference>
<dbReference type="PANTHER" id="PTHR43775">
    <property type="entry name" value="FATTY ACID SYNTHASE"/>
    <property type="match status" value="1"/>
</dbReference>
<dbReference type="InterPro" id="IPR014043">
    <property type="entry name" value="Acyl_transferase_dom"/>
</dbReference>
<dbReference type="InterPro" id="IPR014031">
    <property type="entry name" value="Ketoacyl_synth_C"/>
</dbReference>
<organism evidence="4 5">
    <name type="scientific">Candidatus Thiomargarita nelsonii</name>
    <dbReference type="NCBI Taxonomy" id="1003181"/>
    <lineage>
        <taxon>Bacteria</taxon>
        <taxon>Pseudomonadati</taxon>
        <taxon>Pseudomonadota</taxon>
        <taxon>Gammaproteobacteria</taxon>
        <taxon>Thiotrichales</taxon>
        <taxon>Thiotrichaceae</taxon>
        <taxon>Thiomargarita</taxon>
    </lineage>
</organism>
<reference evidence="4 5" key="1">
    <citation type="submission" date="2016-05" db="EMBL/GenBank/DDBJ databases">
        <title>Single-cell genome of chain-forming Candidatus Thiomargarita nelsonii and comparison to other large sulfur-oxidizing bacteria.</title>
        <authorList>
            <person name="Winkel M."/>
            <person name="Salman V."/>
            <person name="Woyke T."/>
            <person name="Schulz-Vogt H."/>
            <person name="Richter M."/>
            <person name="Flood B."/>
            <person name="Bailey J."/>
            <person name="Amann R."/>
            <person name="Mussmann M."/>
        </authorList>
    </citation>
    <scope>NUCLEOTIDE SEQUENCE [LARGE SCALE GENOMIC DNA]</scope>
    <source>
        <strain evidence="4 5">THI036</strain>
    </source>
</reference>
<dbReference type="Gene3D" id="3.40.47.10">
    <property type="match status" value="1"/>
</dbReference>
<evidence type="ECO:0000313" key="4">
    <source>
        <dbReference type="EMBL" id="OAD23277.1"/>
    </source>
</evidence>
<evidence type="ECO:0000256" key="2">
    <source>
        <dbReference type="ARBA" id="ARBA00022553"/>
    </source>
</evidence>
<sequence>EGCGMVILKRFSDAIRDGDNIMALIRGSATNHDGRSNGLTAPNGLAQEALLRQVLANAAVKPNQIQYVETHGTGTSLGDPIEVLALAKVLGQERTTPLMIGSVKTNLGHLSSAAGIASLIKVVLSLQQTEIPPHLHLTEPNPHIPWDKLPIRVPTEPTPWTGEPRLAGVSSFGMSGTNVHLLVEEAPVSQPAPRVESKRPTHMLTLSGKTEQALADQVNKYIDYFSQHPAVNLADVCYSGNTGRVHFEHRLAVFGDEVAELQEKLAAYQQGERVNGLVQGQAQSEKPKIAFLFTGQGSQDMDMGRELYETQPLFREMMVQCDQILQSYLEIPLLELLYGENKEENKKLLSQTKYTQPALFAIEYALAKLWQSWGIEPTAVIGHSAGEYAAACVAGVFSLADGLKLIAERGRLVQALPPNGKMVTVRADEKQL</sequence>
<dbReference type="Gene3D" id="3.40.366.10">
    <property type="entry name" value="Malonyl-Coenzyme A Acyl Carrier Protein, domain 2"/>
    <property type="match status" value="1"/>
</dbReference>
<dbReference type="InterPro" id="IPR016039">
    <property type="entry name" value="Thiolase-like"/>
</dbReference>
<dbReference type="InterPro" id="IPR016035">
    <property type="entry name" value="Acyl_Trfase/lysoPLipase"/>
</dbReference>
<feature type="domain" description="Ketosynthase family 3 (KS3)" evidence="3">
    <location>
        <begin position="1"/>
        <end position="185"/>
    </location>
</feature>
<feature type="non-terminal residue" evidence="4">
    <location>
        <position position="432"/>
    </location>
</feature>
<dbReference type="PROSITE" id="PS52004">
    <property type="entry name" value="KS3_2"/>
    <property type="match status" value="1"/>
</dbReference>
<accession>A0A176S5N9</accession>
<dbReference type="InterPro" id="IPR020841">
    <property type="entry name" value="PKS_Beta-ketoAc_synthase_dom"/>
</dbReference>
<dbReference type="Pfam" id="PF00698">
    <property type="entry name" value="Acyl_transf_1"/>
    <property type="match status" value="1"/>
</dbReference>
<keyword evidence="1" id="KW-0596">Phosphopantetheine</keyword>
<dbReference type="SUPFAM" id="SSF52151">
    <property type="entry name" value="FabD/lysophospholipase-like"/>
    <property type="match status" value="1"/>
</dbReference>
<keyword evidence="5" id="KW-1185">Reference proteome</keyword>
<dbReference type="GO" id="GO:0006633">
    <property type="term" value="P:fatty acid biosynthetic process"/>
    <property type="evidence" value="ECO:0007669"/>
    <property type="project" value="TreeGrafter"/>
</dbReference>
<dbReference type="SMART" id="SM00825">
    <property type="entry name" value="PKS_KS"/>
    <property type="match status" value="1"/>
</dbReference>
<dbReference type="Pfam" id="PF02801">
    <property type="entry name" value="Ketoacyl-synt_C"/>
    <property type="match status" value="1"/>
</dbReference>
<gene>
    <name evidence="4" type="ORF">THIOM_000895</name>
</gene>
<dbReference type="PANTHER" id="PTHR43775:SF37">
    <property type="entry name" value="SI:DKEY-61P9.11"/>
    <property type="match status" value="1"/>
</dbReference>
<dbReference type="SUPFAM" id="SSF53901">
    <property type="entry name" value="Thiolase-like"/>
    <property type="match status" value="1"/>
</dbReference>
<keyword evidence="2" id="KW-0597">Phosphoprotein</keyword>
<dbReference type="InterPro" id="IPR050091">
    <property type="entry name" value="PKS_NRPS_Biosynth_Enz"/>
</dbReference>
<dbReference type="EMBL" id="LUTY01000452">
    <property type="protein sequence ID" value="OAD23277.1"/>
    <property type="molecule type" value="Genomic_DNA"/>
</dbReference>
<dbReference type="CDD" id="cd00833">
    <property type="entry name" value="PKS"/>
    <property type="match status" value="1"/>
</dbReference>
<evidence type="ECO:0000256" key="1">
    <source>
        <dbReference type="ARBA" id="ARBA00022450"/>
    </source>
</evidence>
<dbReference type="InterPro" id="IPR001227">
    <property type="entry name" value="Ac_transferase_dom_sf"/>
</dbReference>
<dbReference type="Proteomes" id="UP000076962">
    <property type="component" value="Unassembled WGS sequence"/>
</dbReference>
<dbReference type="AlphaFoldDB" id="A0A176S5N9"/>
<protein>
    <submittedName>
        <fullName evidence="4">Polyketide synthase</fullName>
    </submittedName>
</protein>
<evidence type="ECO:0000259" key="3">
    <source>
        <dbReference type="PROSITE" id="PS52004"/>
    </source>
</evidence>
<proteinExistence type="predicted"/>
<name>A0A176S5N9_9GAMM</name>
<dbReference type="Pfam" id="PF22621">
    <property type="entry name" value="CurL-like_PKS_C"/>
    <property type="match status" value="1"/>
</dbReference>
<feature type="non-terminal residue" evidence="4">
    <location>
        <position position="1"/>
    </location>
</feature>